<organism evidence="2 3">
    <name type="scientific">Streptomyces enissocaesilis</name>
    <dbReference type="NCBI Taxonomy" id="332589"/>
    <lineage>
        <taxon>Bacteria</taxon>
        <taxon>Bacillati</taxon>
        <taxon>Actinomycetota</taxon>
        <taxon>Actinomycetes</taxon>
        <taxon>Kitasatosporales</taxon>
        <taxon>Streptomycetaceae</taxon>
        <taxon>Streptomyces</taxon>
        <taxon>Streptomyces rochei group</taxon>
    </lineage>
</organism>
<dbReference type="InterPro" id="IPR036513">
    <property type="entry name" value="STAS_dom_sf"/>
</dbReference>
<evidence type="ECO:0000313" key="3">
    <source>
        <dbReference type="Proteomes" id="UP001500403"/>
    </source>
</evidence>
<sequence>MLLVSHRSERAHILALRGEVDLNSVEPLRLALDGAGRRGEGPVVLDLSAVRFADTAMINALLRARPRLGDRLRLAAPPAPVMRLLRVLGLDTAFIIRDSRDAAVDAVPGP</sequence>
<protein>
    <recommendedName>
        <fullName evidence="1">STAS domain-containing protein</fullName>
    </recommendedName>
</protein>
<comment type="caution">
    <text evidence="2">The sequence shown here is derived from an EMBL/GenBank/DDBJ whole genome shotgun (WGS) entry which is preliminary data.</text>
</comment>
<accession>A0ABN3WMZ0</accession>
<dbReference type="InterPro" id="IPR002645">
    <property type="entry name" value="STAS_dom"/>
</dbReference>
<keyword evidence="3" id="KW-1185">Reference proteome</keyword>
<dbReference type="PROSITE" id="PS50801">
    <property type="entry name" value="STAS"/>
    <property type="match status" value="1"/>
</dbReference>
<proteinExistence type="predicted"/>
<dbReference type="RefSeq" id="WP_344489238.1">
    <property type="nucleotide sequence ID" value="NZ_BAAAUD010000005.1"/>
</dbReference>
<evidence type="ECO:0000259" key="1">
    <source>
        <dbReference type="PROSITE" id="PS50801"/>
    </source>
</evidence>
<gene>
    <name evidence="2" type="ORF">GCM10010446_02790</name>
</gene>
<dbReference type="InterPro" id="IPR058548">
    <property type="entry name" value="MlaB-like_STAS"/>
</dbReference>
<feature type="domain" description="STAS" evidence="1">
    <location>
        <begin position="13"/>
        <end position="107"/>
    </location>
</feature>
<dbReference type="EMBL" id="BAAAUD010000005">
    <property type="protein sequence ID" value="GAA2922163.1"/>
    <property type="molecule type" value="Genomic_DNA"/>
</dbReference>
<dbReference type="Gene3D" id="3.30.750.24">
    <property type="entry name" value="STAS domain"/>
    <property type="match status" value="1"/>
</dbReference>
<reference evidence="2 3" key="1">
    <citation type="journal article" date="2019" name="Int. J. Syst. Evol. Microbiol.">
        <title>The Global Catalogue of Microorganisms (GCM) 10K type strain sequencing project: providing services to taxonomists for standard genome sequencing and annotation.</title>
        <authorList>
            <consortium name="The Broad Institute Genomics Platform"/>
            <consortium name="The Broad Institute Genome Sequencing Center for Infectious Disease"/>
            <person name="Wu L."/>
            <person name="Ma J."/>
        </authorList>
    </citation>
    <scope>NUCLEOTIDE SEQUENCE [LARGE SCALE GENOMIC DNA]</scope>
    <source>
        <strain evidence="2 3">JCM 9088</strain>
    </source>
</reference>
<dbReference type="CDD" id="cd07043">
    <property type="entry name" value="STAS_anti-anti-sigma_factors"/>
    <property type="match status" value="1"/>
</dbReference>
<dbReference type="SUPFAM" id="SSF52091">
    <property type="entry name" value="SpoIIaa-like"/>
    <property type="match status" value="1"/>
</dbReference>
<dbReference type="Proteomes" id="UP001500403">
    <property type="component" value="Unassembled WGS sequence"/>
</dbReference>
<dbReference type="Pfam" id="PF13466">
    <property type="entry name" value="STAS_2"/>
    <property type="match status" value="1"/>
</dbReference>
<dbReference type="PANTHER" id="PTHR33495:SF2">
    <property type="entry name" value="ANTI-SIGMA FACTOR ANTAGONIST TM_1081-RELATED"/>
    <property type="match status" value="1"/>
</dbReference>
<evidence type="ECO:0000313" key="2">
    <source>
        <dbReference type="EMBL" id="GAA2922163.1"/>
    </source>
</evidence>
<name>A0ABN3WMZ0_9ACTN</name>
<dbReference type="PANTHER" id="PTHR33495">
    <property type="entry name" value="ANTI-SIGMA FACTOR ANTAGONIST TM_1081-RELATED-RELATED"/>
    <property type="match status" value="1"/>
</dbReference>